<dbReference type="PANTHER" id="PTHR30034:SF6">
    <property type="entry name" value="YOP PROTEINS TRANSLOCATION PROTEIN Q"/>
    <property type="match status" value="1"/>
</dbReference>
<dbReference type="GO" id="GO:0005886">
    <property type="term" value="C:plasma membrane"/>
    <property type="evidence" value="ECO:0007669"/>
    <property type="project" value="UniProtKB-SubCell"/>
</dbReference>
<proteinExistence type="inferred from homology"/>
<dbReference type="Pfam" id="PF01052">
    <property type="entry name" value="FliMN_C"/>
    <property type="match status" value="1"/>
</dbReference>
<dbReference type="Pfam" id="PF02154">
    <property type="entry name" value="FliM"/>
    <property type="match status" value="1"/>
</dbReference>
<dbReference type="PIRSF" id="PIRSF002888">
    <property type="entry name" value="FliM"/>
    <property type="match status" value="1"/>
</dbReference>
<dbReference type="CDD" id="cd17908">
    <property type="entry name" value="FliM"/>
    <property type="match status" value="1"/>
</dbReference>
<keyword evidence="9" id="KW-0975">Bacterial flagellum</keyword>
<evidence type="ECO:0000256" key="7">
    <source>
        <dbReference type="ARBA" id="ARBA00022779"/>
    </source>
</evidence>
<evidence type="ECO:0000256" key="5">
    <source>
        <dbReference type="ARBA" id="ARBA00022475"/>
    </source>
</evidence>
<keyword evidence="8" id="KW-0472">Membrane</keyword>
<dbReference type="RefSeq" id="WP_271012668.1">
    <property type="nucleotide sequence ID" value="NZ_JAQIFT010000049.1"/>
</dbReference>
<evidence type="ECO:0000259" key="11">
    <source>
        <dbReference type="Pfam" id="PF01052"/>
    </source>
</evidence>
<dbReference type="Gene3D" id="3.40.1550.10">
    <property type="entry name" value="CheC-like"/>
    <property type="match status" value="1"/>
</dbReference>
<keyword evidence="13" id="KW-1185">Reference proteome</keyword>
<dbReference type="InterPro" id="IPR001689">
    <property type="entry name" value="Flag_FliM"/>
</dbReference>
<keyword evidence="12" id="KW-0969">Cilium</keyword>
<dbReference type="Gene3D" id="2.30.330.10">
    <property type="entry name" value="SpoA-like"/>
    <property type="match status" value="1"/>
</dbReference>
<name>A0AA42DPA8_9FIRM</name>
<evidence type="ECO:0000313" key="12">
    <source>
        <dbReference type="EMBL" id="MDA3732597.1"/>
    </source>
</evidence>
<gene>
    <name evidence="12" type="primary">fliM</name>
    <name evidence="12" type="ORF">PBV87_13980</name>
</gene>
<comment type="subcellular location">
    <subcellularLocation>
        <location evidence="1">Bacterial flagellum basal body</location>
    </subcellularLocation>
    <subcellularLocation>
        <location evidence="2">Cell membrane</location>
        <topology evidence="2">Peripheral membrane protein</topology>
    </subcellularLocation>
</comment>
<evidence type="ECO:0000256" key="1">
    <source>
        <dbReference type="ARBA" id="ARBA00004117"/>
    </source>
</evidence>
<dbReference type="PANTHER" id="PTHR30034">
    <property type="entry name" value="FLAGELLAR MOTOR SWITCH PROTEIN FLIM"/>
    <property type="match status" value="1"/>
</dbReference>
<evidence type="ECO:0000256" key="10">
    <source>
        <dbReference type="NCBIfam" id="TIGR01397"/>
    </source>
</evidence>
<dbReference type="SUPFAM" id="SSF101801">
    <property type="entry name" value="Surface presentation of antigens (SPOA)"/>
    <property type="match status" value="1"/>
</dbReference>
<evidence type="ECO:0000256" key="8">
    <source>
        <dbReference type="ARBA" id="ARBA00023136"/>
    </source>
</evidence>
<reference evidence="12" key="1">
    <citation type="journal article" date="2023" name="Int. J. Syst. Evol. Microbiol.">
        <title>&lt;i&gt;Holtiella tumoricola&lt;/i&gt; gen. nov. sp. nov., isolated from a human clinical sample.</title>
        <authorList>
            <person name="Allen-Vercoe E."/>
            <person name="Daigneault M.C."/>
            <person name="Vancuren S.J."/>
            <person name="Cochrane K."/>
            <person name="O'Neal L.L."/>
            <person name="Sankaranarayanan K."/>
            <person name="Lawson P.A."/>
        </authorList>
    </citation>
    <scope>NUCLEOTIDE SEQUENCE</scope>
    <source>
        <strain evidence="12">CC70A</strain>
    </source>
</reference>
<dbReference type="AlphaFoldDB" id="A0AA42DPA8"/>
<dbReference type="GO" id="GO:0009425">
    <property type="term" value="C:bacterial-type flagellum basal body"/>
    <property type="evidence" value="ECO:0007669"/>
    <property type="project" value="UniProtKB-SubCell"/>
</dbReference>
<comment type="caution">
    <text evidence="12">The sequence shown here is derived from an EMBL/GenBank/DDBJ whole genome shotgun (WGS) entry which is preliminary data.</text>
</comment>
<evidence type="ECO:0000256" key="3">
    <source>
        <dbReference type="ARBA" id="ARBA00011049"/>
    </source>
</evidence>
<dbReference type="InterPro" id="IPR028976">
    <property type="entry name" value="CheC-like_sf"/>
</dbReference>
<evidence type="ECO:0000256" key="9">
    <source>
        <dbReference type="ARBA" id="ARBA00023143"/>
    </source>
</evidence>
<evidence type="ECO:0000313" key="13">
    <source>
        <dbReference type="Proteomes" id="UP001169242"/>
    </source>
</evidence>
<dbReference type="Proteomes" id="UP001169242">
    <property type="component" value="Unassembled WGS sequence"/>
</dbReference>
<dbReference type="GO" id="GO:0003774">
    <property type="term" value="F:cytoskeletal motor activity"/>
    <property type="evidence" value="ECO:0007669"/>
    <property type="project" value="InterPro"/>
</dbReference>
<keyword evidence="12" id="KW-0282">Flagellum</keyword>
<dbReference type="InterPro" id="IPR001543">
    <property type="entry name" value="FliN-like_C"/>
</dbReference>
<dbReference type="SUPFAM" id="SSF103039">
    <property type="entry name" value="CheC-like"/>
    <property type="match status" value="1"/>
</dbReference>
<accession>A0AA42DPA8</accession>
<evidence type="ECO:0000256" key="6">
    <source>
        <dbReference type="ARBA" id="ARBA00022500"/>
    </source>
</evidence>
<keyword evidence="6" id="KW-0145">Chemotaxis</keyword>
<dbReference type="GO" id="GO:0071978">
    <property type="term" value="P:bacterial-type flagellum-dependent swarming motility"/>
    <property type="evidence" value="ECO:0007669"/>
    <property type="project" value="TreeGrafter"/>
</dbReference>
<feature type="domain" description="Flagellar motor switch protein FliN-like C-terminal" evidence="11">
    <location>
        <begin position="254"/>
        <end position="323"/>
    </location>
</feature>
<dbReference type="EMBL" id="JAQIFT010000049">
    <property type="protein sequence ID" value="MDA3732597.1"/>
    <property type="molecule type" value="Genomic_DNA"/>
</dbReference>
<keyword evidence="12" id="KW-0966">Cell projection</keyword>
<evidence type="ECO:0000256" key="2">
    <source>
        <dbReference type="ARBA" id="ARBA00004202"/>
    </source>
</evidence>
<evidence type="ECO:0000256" key="4">
    <source>
        <dbReference type="ARBA" id="ARBA00021898"/>
    </source>
</evidence>
<organism evidence="12 13">
    <name type="scientific">Holtiella tumoricola</name>
    <dbReference type="NCBI Taxonomy" id="3018743"/>
    <lineage>
        <taxon>Bacteria</taxon>
        <taxon>Bacillati</taxon>
        <taxon>Bacillota</taxon>
        <taxon>Clostridia</taxon>
        <taxon>Lachnospirales</taxon>
        <taxon>Cellulosilyticaceae</taxon>
        <taxon>Holtiella</taxon>
    </lineage>
</organism>
<keyword evidence="5" id="KW-1003">Cell membrane</keyword>
<dbReference type="PRINTS" id="PR00955">
    <property type="entry name" value="FLGMOTORFLIM"/>
</dbReference>
<protein>
    <recommendedName>
        <fullName evidence="4 10">Flagellar motor switch protein FliM</fullName>
    </recommendedName>
</protein>
<comment type="similarity">
    <text evidence="3">Belongs to the FliM family.</text>
</comment>
<keyword evidence="7" id="KW-0283">Flagellar rotation</keyword>
<dbReference type="NCBIfam" id="TIGR01397">
    <property type="entry name" value="fliM_switch"/>
    <property type="match status" value="1"/>
</dbReference>
<dbReference type="GO" id="GO:0050918">
    <property type="term" value="P:positive chemotaxis"/>
    <property type="evidence" value="ECO:0007669"/>
    <property type="project" value="TreeGrafter"/>
</dbReference>
<dbReference type="InterPro" id="IPR036429">
    <property type="entry name" value="SpoA-like_sf"/>
</dbReference>
<sequence length="328" mass="37554">MSEILSQSEIDDLFKALTSGEIDVEEIKEDRKKQIIKPYDFTRPSKFSKEQLRTLEIICENYARLISTYLSGYLRNLVPVEVINAEAITYSEFTNSLSNPVILSIIDFSPLSGSVILELSPNMGYAIIDRVLGGSGSSMSRIREFTEIERIILEKMFAQFANLLIEPWENVVELSPMLEKIETNSQVAQIISPNEMVALITFNIKLGNVEGMLNLCIPHIVIEPIMDKLNTRFWFAQNERVHNHEYEKNIEHMIQYTKMPIKAVLGKTHITVQEFLELQTQDIISLDKDIESDIDLYVGQLLKFKGQVGTYKNKSAVKITEVIKREDD</sequence>